<evidence type="ECO:0000313" key="1">
    <source>
        <dbReference type="EMBL" id="MBW0574963.1"/>
    </source>
</evidence>
<reference evidence="1" key="1">
    <citation type="submission" date="2021-03" db="EMBL/GenBank/DDBJ databases">
        <title>Draft genome sequence of rust myrtle Austropuccinia psidii MF-1, a brazilian biotype.</title>
        <authorList>
            <person name="Quecine M.C."/>
            <person name="Pachon D.M.R."/>
            <person name="Bonatelli M.L."/>
            <person name="Correr F.H."/>
            <person name="Franceschini L.M."/>
            <person name="Leite T.F."/>
            <person name="Margarido G.R.A."/>
            <person name="Almeida C.A."/>
            <person name="Ferrarezi J.A."/>
            <person name="Labate C.A."/>
        </authorList>
    </citation>
    <scope>NUCLEOTIDE SEQUENCE</scope>
    <source>
        <strain evidence="1">MF-1</strain>
    </source>
</reference>
<organism evidence="1 2">
    <name type="scientific">Austropuccinia psidii MF-1</name>
    <dbReference type="NCBI Taxonomy" id="1389203"/>
    <lineage>
        <taxon>Eukaryota</taxon>
        <taxon>Fungi</taxon>
        <taxon>Dikarya</taxon>
        <taxon>Basidiomycota</taxon>
        <taxon>Pucciniomycotina</taxon>
        <taxon>Pucciniomycetes</taxon>
        <taxon>Pucciniales</taxon>
        <taxon>Sphaerophragmiaceae</taxon>
        <taxon>Austropuccinia</taxon>
    </lineage>
</organism>
<name>A0A9Q3K581_9BASI</name>
<dbReference type="OrthoDB" id="2507659at2759"/>
<comment type="caution">
    <text evidence="1">The sequence shown here is derived from an EMBL/GenBank/DDBJ whole genome shotgun (WGS) entry which is preliminary data.</text>
</comment>
<sequence length="138" mass="16162">MLSQQISVDEHNSPNTQRKICQTEELVNELTKNKFHLIRAINIGTSWTVSMDDATVFSEHWKKCDLSDQHRFPKQKSKPNNNFADHIPELFQHWGQEQASATWCFQRLVGVFAKIPTNRKICTLINKRNIFTLIKHMN</sequence>
<gene>
    <name evidence="1" type="ORF">O181_114678</name>
</gene>
<evidence type="ECO:0000313" key="2">
    <source>
        <dbReference type="Proteomes" id="UP000765509"/>
    </source>
</evidence>
<accession>A0A9Q3K581</accession>
<protein>
    <submittedName>
        <fullName evidence="1">Uncharacterized protein</fullName>
    </submittedName>
</protein>
<dbReference type="EMBL" id="AVOT02095300">
    <property type="protein sequence ID" value="MBW0574963.1"/>
    <property type="molecule type" value="Genomic_DNA"/>
</dbReference>
<keyword evidence="2" id="KW-1185">Reference proteome</keyword>
<dbReference type="Proteomes" id="UP000765509">
    <property type="component" value="Unassembled WGS sequence"/>
</dbReference>
<dbReference type="AlphaFoldDB" id="A0A9Q3K581"/>
<proteinExistence type="predicted"/>